<evidence type="ECO:0000256" key="1">
    <source>
        <dbReference type="ARBA" id="ARBA00022596"/>
    </source>
</evidence>
<dbReference type="Proteomes" id="UP000824090">
    <property type="component" value="Unassembled WGS sequence"/>
</dbReference>
<dbReference type="PANTHER" id="PTHR36566:SF1">
    <property type="entry name" value="PYRIDINIUM-3,5-BISTHIOCARBOXYLIC ACID MONONUCLEOTIDE NICKEL INSERTION PROTEIN"/>
    <property type="match status" value="1"/>
</dbReference>
<gene>
    <name evidence="3" type="ORF">IAC50_00205</name>
</gene>
<proteinExistence type="predicted"/>
<dbReference type="PANTHER" id="PTHR36566">
    <property type="entry name" value="NICKEL INSERTION PROTEIN-RELATED"/>
    <property type="match status" value="1"/>
</dbReference>
<organism evidence="3 4">
    <name type="scientific">Candidatus Allocopromorpha excrementigallinarum</name>
    <dbReference type="NCBI Taxonomy" id="2840742"/>
    <lineage>
        <taxon>Bacteria</taxon>
        <taxon>Bacillati</taxon>
        <taxon>Bacillota</taxon>
        <taxon>Clostridia</taxon>
        <taxon>Eubacteriales</taxon>
        <taxon>Eubacteriaceae</taxon>
        <taxon>Eubacteriaceae incertae sedis</taxon>
        <taxon>Candidatus Allocopromorpha</taxon>
    </lineage>
</organism>
<name>A0A9D1HYJ5_9FIRM</name>
<dbReference type="AlphaFoldDB" id="A0A9D1HYJ5"/>
<dbReference type="GO" id="GO:0016829">
    <property type="term" value="F:lyase activity"/>
    <property type="evidence" value="ECO:0007669"/>
    <property type="project" value="UniProtKB-KW"/>
</dbReference>
<protein>
    <submittedName>
        <fullName evidence="3">DUF111 family protein</fullName>
    </submittedName>
</protein>
<reference evidence="3" key="2">
    <citation type="journal article" date="2021" name="PeerJ">
        <title>Extensive microbial diversity within the chicken gut microbiome revealed by metagenomics and culture.</title>
        <authorList>
            <person name="Gilroy R."/>
            <person name="Ravi A."/>
            <person name="Getino M."/>
            <person name="Pursley I."/>
            <person name="Horton D.L."/>
            <person name="Alikhan N.F."/>
            <person name="Baker D."/>
            <person name="Gharbi K."/>
            <person name="Hall N."/>
            <person name="Watson M."/>
            <person name="Adriaenssens E.M."/>
            <person name="Foster-Nyarko E."/>
            <person name="Jarju S."/>
            <person name="Secka A."/>
            <person name="Antonio M."/>
            <person name="Oren A."/>
            <person name="Chaudhuri R.R."/>
            <person name="La Ragione R."/>
            <person name="Hildebrand F."/>
            <person name="Pallen M.J."/>
        </authorList>
    </citation>
    <scope>NUCLEOTIDE SEQUENCE</scope>
    <source>
        <strain evidence="3">ChiHcec3-6078</strain>
    </source>
</reference>
<accession>A0A9D1HYJ5</accession>
<sequence length="231" mass="24900">MKILYFDCSCGISGDMALKALMEISGREKEILGKMEETDFSGGEGEKEHHHGHGRSYSIVKKLIESSGFSSEAKKYAKEIYAHIAEAEARVHGESLDTVHFHEVGRDEAVKNALGIGMAMEAAAPDRVYASDIYDGTGTVLCSHGEIPVPVPAVMALREKSRLVFKEADVNMEMVTPSGLAGLMGIGAEPAPEDFEPEKGKILKKTEAKGSRDTGLGGLKVYLIESEGRQA</sequence>
<comment type="caution">
    <text evidence="3">The sequence shown here is derived from an EMBL/GenBank/DDBJ whole genome shotgun (WGS) entry which is preliminary data.</text>
</comment>
<dbReference type="EMBL" id="DVMP01000004">
    <property type="protein sequence ID" value="HIU24904.1"/>
    <property type="molecule type" value="Genomic_DNA"/>
</dbReference>
<dbReference type="Pfam" id="PF01969">
    <property type="entry name" value="Ni_insertion"/>
    <property type="match status" value="1"/>
</dbReference>
<keyword evidence="2" id="KW-0456">Lyase</keyword>
<evidence type="ECO:0000313" key="4">
    <source>
        <dbReference type="Proteomes" id="UP000824090"/>
    </source>
</evidence>
<keyword evidence="1" id="KW-0533">Nickel</keyword>
<dbReference type="InterPro" id="IPR002822">
    <property type="entry name" value="Ni_insertion"/>
</dbReference>
<evidence type="ECO:0000256" key="2">
    <source>
        <dbReference type="ARBA" id="ARBA00023239"/>
    </source>
</evidence>
<reference evidence="3" key="1">
    <citation type="submission" date="2020-10" db="EMBL/GenBank/DDBJ databases">
        <authorList>
            <person name="Gilroy R."/>
        </authorList>
    </citation>
    <scope>NUCLEOTIDE SEQUENCE</scope>
    <source>
        <strain evidence="3">ChiHcec3-6078</strain>
    </source>
</reference>
<evidence type="ECO:0000313" key="3">
    <source>
        <dbReference type="EMBL" id="HIU24904.1"/>
    </source>
</evidence>